<dbReference type="Pfam" id="PF04542">
    <property type="entry name" value="Sigma70_r2"/>
    <property type="match status" value="1"/>
</dbReference>
<evidence type="ECO:0000259" key="5">
    <source>
        <dbReference type="Pfam" id="PF04542"/>
    </source>
</evidence>
<dbReference type="SUPFAM" id="SSF88946">
    <property type="entry name" value="Sigma2 domain of RNA polymerase sigma factors"/>
    <property type="match status" value="1"/>
</dbReference>
<comment type="caution">
    <text evidence="7">The sequence shown here is derived from an EMBL/GenBank/DDBJ whole genome shotgun (WGS) entry which is preliminary data.</text>
</comment>
<evidence type="ECO:0000256" key="4">
    <source>
        <dbReference type="ARBA" id="ARBA00023163"/>
    </source>
</evidence>
<feature type="domain" description="RNA polymerase sigma-70 region 2" evidence="5">
    <location>
        <begin position="21"/>
        <end position="84"/>
    </location>
</feature>
<dbReference type="PANTHER" id="PTHR43133:SF46">
    <property type="entry name" value="RNA POLYMERASE SIGMA-70 FACTOR ECF SUBFAMILY"/>
    <property type="match status" value="1"/>
</dbReference>
<reference evidence="7" key="2">
    <citation type="journal article" date="2021" name="PeerJ">
        <title>Extensive microbial diversity within the chicken gut microbiome revealed by metagenomics and culture.</title>
        <authorList>
            <person name="Gilroy R."/>
            <person name="Ravi A."/>
            <person name="Getino M."/>
            <person name="Pursley I."/>
            <person name="Horton D.L."/>
            <person name="Alikhan N.F."/>
            <person name="Baker D."/>
            <person name="Gharbi K."/>
            <person name="Hall N."/>
            <person name="Watson M."/>
            <person name="Adriaenssens E.M."/>
            <person name="Foster-Nyarko E."/>
            <person name="Jarju S."/>
            <person name="Secka A."/>
            <person name="Antonio M."/>
            <person name="Oren A."/>
            <person name="Chaudhuri R.R."/>
            <person name="La Ragione R."/>
            <person name="Hildebrand F."/>
            <person name="Pallen M.J."/>
        </authorList>
    </citation>
    <scope>NUCLEOTIDE SEQUENCE</scope>
    <source>
        <strain evidence="7">B1-3475</strain>
    </source>
</reference>
<dbReference type="GO" id="GO:0006352">
    <property type="term" value="P:DNA-templated transcription initiation"/>
    <property type="evidence" value="ECO:0007669"/>
    <property type="project" value="InterPro"/>
</dbReference>
<dbReference type="GO" id="GO:0003677">
    <property type="term" value="F:DNA binding"/>
    <property type="evidence" value="ECO:0007669"/>
    <property type="project" value="InterPro"/>
</dbReference>
<proteinExistence type="inferred from homology"/>
<evidence type="ECO:0000259" key="6">
    <source>
        <dbReference type="Pfam" id="PF08281"/>
    </source>
</evidence>
<dbReference type="InterPro" id="IPR013249">
    <property type="entry name" value="RNA_pol_sigma70_r4_t2"/>
</dbReference>
<protein>
    <submittedName>
        <fullName evidence="7">RNA polymerase sigma-70 factor</fullName>
    </submittedName>
</protein>
<evidence type="ECO:0000256" key="1">
    <source>
        <dbReference type="ARBA" id="ARBA00010641"/>
    </source>
</evidence>
<dbReference type="NCBIfam" id="TIGR02937">
    <property type="entry name" value="sigma70-ECF"/>
    <property type="match status" value="1"/>
</dbReference>
<feature type="domain" description="RNA polymerase sigma factor 70 region 4 type 2" evidence="6">
    <location>
        <begin position="126"/>
        <end position="176"/>
    </location>
</feature>
<sequence length="186" mass="22191">MYTDGKDSRPTLTEDEFRQVFDRCRPIFIRIADSYVHDLHTAEDITDESFIRFWEKKDEISTQSHEAYIFRTIVNKCLDYLRAKDIHTAAQKEIHRSRNSMQMYEITSLRSCNPDRLFATEVESLFWNCIEKMPETTRKIFVQNRFEGKTYSEIASMTGLPPRQITAHIQYALKMLRRELKDYISE</sequence>
<dbReference type="EMBL" id="JADIMK010000083">
    <property type="protein sequence ID" value="MBO8456341.1"/>
    <property type="molecule type" value="Genomic_DNA"/>
</dbReference>
<dbReference type="InterPro" id="IPR014284">
    <property type="entry name" value="RNA_pol_sigma-70_dom"/>
</dbReference>
<dbReference type="InterPro" id="IPR013324">
    <property type="entry name" value="RNA_pol_sigma_r3/r4-like"/>
</dbReference>
<evidence type="ECO:0000256" key="2">
    <source>
        <dbReference type="ARBA" id="ARBA00023015"/>
    </source>
</evidence>
<dbReference type="InterPro" id="IPR039425">
    <property type="entry name" value="RNA_pol_sigma-70-like"/>
</dbReference>
<dbReference type="AlphaFoldDB" id="A0A9D9HM56"/>
<organism evidence="7 8">
    <name type="scientific">Candidatus Cryptobacteroides intestinigallinarum</name>
    <dbReference type="NCBI Taxonomy" id="2840767"/>
    <lineage>
        <taxon>Bacteria</taxon>
        <taxon>Pseudomonadati</taxon>
        <taxon>Bacteroidota</taxon>
        <taxon>Bacteroidia</taxon>
        <taxon>Bacteroidales</taxon>
        <taxon>Candidatus Cryptobacteroides</taxon>
    </lineage>
</organism>
<dbReference type="InterPro" id="IPR036388">
    <property type="entry name" value="WH-like_DNA-bd_sf"/>
</dbReference>
<evidence type="ECO:0000256" key="3">
    <source>
        <dbReference type="ARBA" id="ARBA00023082"/>
    </source>
</evidence>
<dbReference type="Gene3D" id="1.10.1740.10">
    <property type="match status" value="1"/>
</dbReference>
<evidence type="ECO:0000313" key="8">
    <source>
        <dbReference type="Proteomes" id="UP000823617"/>
    </source>
</evidence>
<dbReference type="InterPro" id="IPR014327">
    <property type="entry name" value="RNA_pol_sigma70_bacteroid"/>
</dbReference>
<dbReference type="Proteomes" id="UP000823617">
    <property type="component" value="Unassembled WGS sequence"/>
</dbReference>
<dbReference type="InterPro" id="IPR013325">
    <property type="entry name" value="RNA_pol_sigma_r2"/>
</dbReference>
<keyword evidence="2" id="KW-0805">Transcription regulation</keyword>
<accession>A0A9D9HM56</accession>
<name>A0A9D9HM56_9BACT</name>
<dbReference type="Gene3D" id="1.10.10.10">
    <property type="entry name" value="Winged helix-like DNA-binding domain superfamily/Winged helix DNA-binding domain"/>
    <property type="match status" value="1"/>
</dbReference>
<dbReference type="NCBIfam" id="TIGR02985">
    <property type="entry name" value="Sig70_bacteroi1"/>
    <property type="match status" value="1"/>
</dbReference>
<keyword evidence="4" id="KW-0804">Transcription</keyword>
<dbReference type="Pfam" id="PF08281">
    <property type="entry name" value="Sigma70_r4_2"/>
    <property type="match status" value="1"/>
</dbReference>
<dbReference type="InterPro" id="IPR007627">
    <property type="entry name" value="RNA_pol_sigma70_r2"/>
</dbReference>
<gene>
    <name evidence="7" type="ORF">IAC08_08095</name>
</gene>
<dbReference type="SUPFAM" id="SSF88659">
    <property type="entry name" value="Sigma3 and sigma4 domains of RNA polymerase sigma factors"/>
    <property type="match status" value="1"/>
</dbReference>
<reference evidence="7" key="1">
    <citation type="submission" date="2020-10" db="EMBL/GenBank/DDBJ databases">
        <authorList>
            <person name="Gilroy R."/>
        </authorList>
    </citation>
    <scope>NUCLEOTIDE SEQUENCE</scope>
    <source>
        <strain evidence="7">B1-3475</strain>
    </source>
</reference>
<keyword evidence="3" id="KW-0731">Sigma factor</keyword>
<evidence type="ECO:0000313" key="7">
    <source>
        <dbReference type="EMBL" id="MBO8456341.1"/>
    </source>
</evidence>
<dbReference type="PANTHER" id="PTHR43133">
    <property type="entry name" value="RNA POLYMERASE ECF-TYPE SIGMA FACTO"/>
    <property type="match status" value="1"/>
</dbReference>
<comment type="similarity">
    <text evidence="1">Belongs to the sigma-70 factor family. ECF subfamily.</text>
</comment>
<dbReference type="GO" id="GO:0016987">
    <property type="term" value="F:sigma factor activity"/>
    <property type="evidence" value="ECO:0007669"/>
    <property type="project" value="UniProtKB-KW"/>
</dbReference>